<organism evidence="3 4">
    <name type="scientific">Rhizobium grahamii</name>
    <dbReference type="NCBI Taxonomy" id="1120045"/>
    <lineage>
        <taxon>Bacteria</taxon>
        <taxon>Pseudomonadati</taxon>
        <taxon>Pseudomonadota</taxon>
        <taxon>Alphaproteobacteria</taxon>
        <taxon>Hyphomicrobiales</taxon>
        <taxon>Rhizobiaceae</taxon>
        <taxon>Rhizobium/Agrobacterium group</taxon>
        <taxon>Rhizobium</taxon>
    </lineage>
</organism>
<reference evidence="3 4" key="1">
    <citation type="submission" date="2017-03" db="EMBL/GenBank/DDBJ databases">
        <title>Genome analysis of Rhizobial strains effectives or ineffectives for nitrogen fixation isolated from bean seeds.</title>
        <authorList>
            <person name="Peralta H."/>
            <person name="Aguilar-Vera A."/>
            <person name="Mora Y."/>
            <person name="Vargas-Lagunas C."/>
            <person name="Girard L."/>
            <person name="Mora J."/>
        </authorList>
    </citation>
    <scope>NUCLEOTIDE SEQUENCE [LARGE SCALE GENOMIC DNA]</scope>
    <source>
        <strain evidence="3 4">CCGM3</strain>
    </source>
</reference>
<keyword evidence="2" id="KW-0472">Membrane</keyword>
<dbReference type="Proteomes" id="UP000254939">
    <property type="component" value="Unassembled WGS sequence"/>
</dbReference>
<feature type="transmembrane region" description="Helical" evidence="2">
    <location>
        <begin position="31"/>
        <end position="52"/>
    </location>
</feature>
<protein>
    <submittedName>
        <fullName evidence="3">Uncharacterized protein</fullName>
    </submittedName>
</protein>
<evidence type="ECO:0000256" key="2">
    <source>
        <dbReference type="SAM" id="Phobius"/>
    </source>
</evidence>
<feature type="region of interest" description="Disordered" evidence="1">
    <location>
        <begin position="53"/>
        <end position="103"/>
    </location>
</feature>
<feature type="region of interest" description="Disordered" evidence="1">
    <location>
        <begin position="1"/>
        <end position="21"/>
    </location>
</feature>
<feature type="compositionally biased region" description="Polar residues" evidence="1">
    <location>
        <begin position="94"/>
        <end position="103"/>
    </location>
</feature>
<name>A0A370KJG4_9HYPH</name>
<dbReference type="AlphaFoldDB" id="A0A370KJG4"/>
<feature type="compositionally biased region" description="Low complexity" evidence="1">
    <location>
        <begin position="71"/>
        <end position="88"/>
    </location>
</feature>
<keyword evidence="2" id="KW-1133">Transmembrane helix</keyword>
<dbReference type="EMBL" id="NAAC01000030">
    <property type="protein sequence ID" value="RDJ06106.1"/>
    <property type="molecule type" value="Genomic_DNA"/>
</dbReference>
<sequence>MMTYDPNDPVRNPDPSPELVTAPVRRTGSSWIGWVVAAALILVAAFAITQWFDRPGTDPNPTASTIKTEPVKPAVVPAAPAAPSSEPAVPAPANPSTSGTTQP</sequence>
<keyword evidence="2" id="KW-0812">Transmembrane</keyword>
<evidence type="ECO:0000313" key="3">
    <source>
        <dbReference type="EMBL" id="RDJ06106.1"/>
    </source>
</evidence>
<accession>A0A370KJG4</accession>
<evidence type="ECO:0000313" key="4">
    <source>
        <dbReference type="Proteomes" id="UP000254939"/>
    </source>
</evidence>
<evidence type="ECO:0000256" key="1">
    <source>
        <dbReference type="SAM" id="MobiDB-lite"/>
    </source>
</evidence>
<proteinExistence type="predicted"/>
<comment type="caution">
    <text evidence="3">The sequence shown here is derived from an EMBL/GenBank/DDBJ whole genome shotgun (WGS) entry which is preliminary data.</text>
</comment>
<gene>
    <name evidence="3" type="ORF">B5K06_23255</name>
</gene>